<dbReference type="Gene3D" id="1.10.760.10">
    <property type="entry name" value="Cytochrome c-like domain"/>
    <property type="match status" value="2"/>
</dbReference>
<organism evidence="6 7">
    <name type="scientific">Ruegeria arenilitoris</name>
    <dbReference type="NCBI Taxonomy" id="1173585"/>
    <lineage>
        <taxon>Bacteria</taxon>
        <taxon>Pseudomonadati</taxon>
        <taxon>Pseudomonadota</taxon>
        <taxon>Alphaproteobacteria</taxon>
        <taxon>Rhodobacterales</taxon>
        <taxon>Roseobacteraceae</taxon>
        <taxon>Ruegeria</taxon>
    </lineage>
</organism>
<dbReference type="EMBL" id="FXYG01000003">
    <property type="protein sequence ID" value="SMX44625.1"/>
    <property type="molecule type" value="Genomic_DNA"/>
</dbReference>
<reference evidence="7" key="1">
    <citation type="submission" date="2017-05" db="EMBL/GenBank/DDBJ databases">
        <authorList>
            <person name="Rodrigo-Torres L."/>
            <person name="Arahal R. D."/>
            <person name="Lucena T."/>
        </authorList>
    </citation>
    <scope>NUCLEOTIDE SEQUENCE [LARGE SCALE GENOMIC DNA]</scope>
    <source>
        <strain evidence="7">CECT 8715</strain>
    </source>
</reference>
<protein>
    <submittedName>
        <fullName evidence="6">Fructose dehydrogenase cytochrome subunit</fullName>
    </submittedName>
</protein>
<sequence>MRRLLSIAAGVAVVAGLTGLVLTRPQHVDPAELDGIAPDLVRGETVFFAAGCASCHSAPNSEGEEKLVLAGGRRFETDFGTFIAPNISSDPEAGIGSWSALELADALIYGTGPAGQHYYPAFPYTTYTNMTPEDVVSLRAFLGTLPAASQESRAHEVGFPFNIRRSLGGWKLLYLEPGWVVDGDLDVQQQRGRYLVEALGHCAECHTPRDGLGGLSRDQWLTGAPNPSGKGRIPGLTTNHLDWSEADIAEYLKSGFTPDYDSAGGEMAEVIENTSRLSDEDRLAIAAYLKVVPVPANDATTD</sequence>
<dbReference type="InterPro" id="IPR009056">
    <property type="entry name" value="Cyt_c-like_dom"/>
</dbReference>
<dbReference type="RefSeq" id="WP_093964000.1">
    <property type="nucleotide sequence ID" value="NZ_FXYG01000003.1"/>
</dbReference>
<dbReference type="GO" id="GO:0046872">
    <property type="term" value="F:metal ion binding"/>
    <property type="evidence" value="ECO:0007669"/>
    <property type="project" value="UniProtKB-KW"/>
</dbReference>
<evidence type="ECO:0000256" key="1">
    <source>
        <dbReference type="ARBA" id="ARBA00022617"/>
    </source>
</evidence>
<accession>A0A238KP96</accession>
<dbReference type="OrthoDB" id="9811281at2"/>
<evidence type="ECO:0000256" key="4">
    <source>
        <dbReference type="PROSITE-ProRule" id="PRU00433"/>
    </source>
</evidence>
<dbReference type="PROSITE" id="PS51007">
    <property type="entry name" value="CYTC"/>
    <property type="match status" value="1"/>
</dbReference>
<dbReference type="GO" id="GO:0020037">
    <property type="term" value="F:heme binding"/>
    <property type="evidence" value="ECO:0007669"/>
    <property type="project" value="InterPro"/>
</dbReference>
<dbReference type="Proteomes" id="UP000202485">
    <property type="component" value="Unassembled WGS sequence"/>
</dbReference>
<feature type="domain" description="Cytochrome c" evidence="5">
    <location>
        <begin position="38"/>
        <end position="293"/>
    </location>
</feature>
<keyword evidence="3 4" id="KW-0408">Iron</keyword>
<keyword evidence="1 4" id="KW-0349">Heme</keyword>
<name>A0A238KP96_9RHOB</name>
<keyword evidence="2 4" id="KW-0479">Metal-binding</keyword>
<keyword evidence="7" id="KW-1185">Reference proteome</keyword>
<dbReference type="AlphaFoldDB" id="A0A238KP96"/>
<dbReference type="GO" id="GO:0009055">
    <property type="term" value="F:electron transfer activity"/>
    <property type="evidence" value="ECO:0007669"/>
    <property type="project" value="InterPro"/>
</dbReference>
<evidence type="ECO:0000256" key="2">
    <source>
        <dbReference type="ARBA" id="ARBA00022723"/>
    </source>
</evidence>
<evidence type="ECO:0000259" key="5">
    <source>
        <dbReference type="PROSITE" id="PS51007"/>
    </source>
</evidence>
<dbReference type="InterPro" id="IPR036909">
    <property type="entry name" value="Cyt_c-like_dom_sf"/>
</dbReference>
<dbReference type="SUPFAM" id="SSF46626">
    <property type="entry name" value="Cytochrome c"/>
    <property type="match status" value="2"/>
</dbReference>
<dbReference type="InterPro" id="IPR051459">
    <property type="entry name" value="Cytochrome_c-type_DH"/>
</dbReference>
<evidence type="ECO:0000313" key="6">
    <source>
        <dbReference type="EMBL" id="SMX44625.1"/>
    </source>
</evidence>
<proteinExistence type="predicted"/>
<dbReference type="PANTHER" id="PTHR35008:SF8">
    <property type="entry name" value="ALCOHOL DEHYDROGENASE CYTOCHROME C SUBUNIT"/>
    <property type="match status" value="1"/>
</dbReference>
<evidence type="ECO:0000313" key="7">
    <source>
        <dbReference type="Proteomes" id="UP000202485"/>
    </source>
</evidence>
<dbReference type="Pfam" id="PF00034">
    <property type="entry name" value="Cytochrom_C"/>
    <property type="match status" value="2"/>
</dbReference>
<gene>
    <name evidence="6" type="primary">fdhC</name>
    <name evidence="6" type="ORF">RUA8715_02489</name>
</gene>
<dbReference type="PANTHER" id="PTHR35008">
    <property type="entry name" value="BLL4482 PROTEIN-RELATED"/>
    <property type="match status" value="1"/>
</dbReference>
<evidence type="ECO:0000256" key="3">
    <source>
        <dbReference type="ARBA" id="ARBA00023004"/>
    </source>
</evidence>